<dbReference type="CDD" id="cd22191">
    <property type="entry name" value="DPBB_RlpA_EXP_N-like"/>
    <property type="match status" value="1"/>
</dbReference>
<dbReference type="PANTHER" id="PTHR31836:SF28">
    <property type="entry name" value="SRCR DOMAIN-CONTAINING PROTEIN-RELATED"/>
    <property type="match status" value="1"/>
</dbReference>
<dbReference type="InterPro" id="IPR036908">
    <property type="entry name" value="RlpA-like_sf"/>
</dbReference>
<dbReference type="PROSITE" id="PS51257">
    <property type="entry name" value="PROKAR_LIPOPROTEIN"/>
    <property type="match status" value="1"/>
</dbReference>
<proteinExistence type="predicted"/>
<dbReference type="STRING" id="1149755.A0A2J6QZG3"/>
<dbReference type="AlphaFoldDB" id="A0A2J6QZG3"/>
<feature type="compositionally biased region" description="Polar residues" evidence="2">
    <location>
        <begin position="1"/>
        <end position="14"/>
    </location>
</feature>
<dbReference type="OrthoDB" id="406505at2759"/>
<protein>
    <recommendedName>
        <fullName evidence="5">RlpA-like protein double-psi beta-barrel domain-containing protein</fullName>
    </recommendedName>
</protein>
<dbReference type="SUPFAM" id="SSF50685">
    <property type="entry name" value="Barwin-like endoglucanases"/>
    <property type="match status" value="1"/>
</dbReference>
<keyword evidence="4" id="KW-1185">Reference proteome</keyword>
<evidence type="ECO:0000256" key="2">
    <source>
        <dbReference type="SAM" id="MobiDB-lite"/>
    </source>
</evidence>
<accession>A0A2J6QZG3</accession>
<dbReference type="Proteomes" id="UP000235786">
    <property type="component" value="Unassembled WGS sequence"/>
</dbReference>
<feature type="region of interest" description="Disordered" evidence="2">
    <location>
        <begin position="1"/>
        <end position="22"/>
    </location>
</feature>
<organism evidence="3 4">
    <name type="scientific">Hyaloscypha variabilis (strain UAMH 11265 / GT02V1 / F)</name>
    <name type="common">Meliniomyces variabilis</name>
    <dbReference type="NCBI Taxonomy" id="1149755"/>
    <lineage>
        <taxon>Eukaryota</taxon>
        <taxon>Fungi</taxon>
        <taxon>Dikarya</taxon>
        <taxon>Ascomycota</taxon>
        <taxon>Pezizomycotina</taxon>
        <taxon>Leotiomycetes</taxon>
        <taxon>Helotiales</taxon>
        <taxon>Hyaloscyphaceae</taxon>
        <taxon>Hyaloscypha</taxon>
        <taxon>Hyaloscypha variabilis</taxon>
    </lineage>
</organism>
<reference evidence="3 4" key="1">
    <citation type="submission" date="2016-04" db="EMBL/GenBank/DDBJ databases">
        <title>A degradative enzymes factory behind the ericoid mycorrhizal symbiosis.</title>
        <authorList>
            <consortium name="DOE Joint Genome Institute"/>
            <person name="Martino E."/>
            <person name="Morin E."/>
            <person name="Grelet G."/>
            <person name="Kuo A."/>
            <person name="Kohler A."/>
            <person name="Daghino S."/>
            <person name="Barry K."/>
            <person name="Choi C."/>
            <person name="Cichocki N."/>
            <person name="Clum A."/>
            <person name="Copeland A."/>
            <person name="Hainaut M."/>
            <person name="Haridas S."/>
            <person name="Labutti K."/>
            <person name="Lindquist E."/>
            <person name="Lipzen A."/>
            <person name="Khouja H.-R."/>
            <person name="Murat C."/>
            <person name="Ohm R."/>
            <person name="Olson A."/>
            <person name="Spatafora J."/>
            <person name="Veneault-Fourrey C."/>
            <person name="Henrissat B."/>
            <person name="Grigoriev I."/>
            <person name="Martin F."/>
            <person name="Perotto S."/>
        </authorList>
    </citation>
    <scope>NUCLEOTIDE SEQUENCE [LARGE SCALE GENOMIC DNA]</scope>
    <source>
        <strain evidence="3 4">F</strain>
    </source>
</reference>
<gene>
    <name evidence="3" type="ORF">L207DRAFT_441875</name>
</gene>
<dbReference type="InterPro" id="IPR051477">
    <property type="entry name" value="Expansin_CellWall"/>
</dbReference>
<evidence type="ECO:0000256" key="1">
    <source>
        <dbReference type="ARBA" id="ARBA00022729"/>
    </source>
</evidence>
<sequence>MRSYSGQASVNPNPSGALGSCGVDSPDDSFTVAISPSWMGTTWPPAMCGRQITLTNTGPTTDGSVGGIGNVVTVTVEDTCEGCGLGDLDLSVAAWDALTNNAAWSVVGISW</sequence>
<name>A0A2J6QZG3_HYAVF</name>
<dbReference type="PANTHER" id="PTHR31836">
    <property type="match status" value="1"/>
</dbReference>
<dbReference type="Gene3D" id="2.40.40.10">
    <property type="entry name" value="RlpA-like domain"/>
    <property type="match status" value="1"/>
</dbReference>
<evidence type="ECO:0000313" key="3">
    <source>
        <dbReference type="EMBL" id="PMD31650.1"/>
    </source>
</evidence>
<keyword evidence="1" id="KW-0732">Signal</keyword>
<evidence type="ECO:0008006" key="5">
    <source>
        <dbReference type="Google" id="ProtNLM"/>
    </source>
</evidence>
<evidence type="ECO:0000313" key="4">
    <source>
        <dbReference type="Proteomes" id="UP000235786"/>
    </source>
</evidence>
<dbReference type="EMBL" id="KZ613962">
    <property type="protein sequence ID" value="PMD31650.1"/>
    <property type="molecule type" value="Genomic_DNA"/>
</dbReference>